<organism evidence="2">
    <name type="scientific">Nicotiana tabacum</name>
    <name type="common">Common tobacco</name>
    <dbReference type="NCBI Taxonomy" id="4097"/>
    <lineage>
        <taxon>Eukaryota</taxon>
        <taxon>Viridiplantae</taxon>
        <taxon>Streptophyta</taxon>
        <taxon>Embryophyta</taxon>
        <taxon>Tracheophyta</taxon>
        <taxon>Spermatophyta</taxon>
        <taxon>Magnoliopsida</taxon>
        <taxon>eudicotyledons</taxon>
        <taxon>Gunneridae</taxon>
        <taxon>Pentapetalae</taxon>
        <taxon>asterids</taxon>
        <taxon>lamiids</taxon>
        <taxon>Solanales</taxon>
        <taxon>Solanaceae</taxon>
        <taxon>Nicotianoideae</taxon>
        <taxon>Nicotianeae</taxon>
        <taxon>Nicotiana</taxon>
    </lineage>
</organism>
<reference evidence="2" key="1">
    <citation type="submission" date="2025-08" db="UniProtKB">
        <authorList>
            <consortium name="RefSeq"/>
        </authorList>
    </citation>
    <scope>IDENTIFICATION</scope>
</reference>
<feature type="region of interest" description="Disordered" evidence="1">
    <location>
        <begin position="52"/>
        <end position="102"/>
    </location>
</feature>
<gene>
    <name evidence="2" type="primary">LOC107815147</name>
</gene>
<protein>
    <submittedName>
        <fullName evidence="2">Uncharacterized protein</fullName>
    </submittedName>
</protein>
<feature type="region of interest" description="Disordered" evidence="1">
    <location>
        <begin position="12"/>
        <end position="33"/>
    </location>
</feature>
<feature type="compositionally biased region" description="Basic and acidic residues" evidence="1">
    <location>
        <begin position="66"/>
        <end position="81"/>
    </location>
</feature>
<dbReference type="KEGG" id="nta:107815147"/>
<accession>A0A1S4C505</accession>
<proteinExistence type="predicted"/>
<evidence type="ECO:0000313" key="2">
    <source>
        <dbReference type="RefSeq" id="XP_016496153.1"/>
    </source>
</evidence>
<dbReference type="OrthoDB" id="1745086at2759"/>
<sequence length="201" mass="23169">MLQAQQLVIAQLQSHQRTPSTGNGSSSRTGTGKIEKQWSKIRVEDNQLGAPSGLVYPSRLLTMEPKTNKERYQPYTEDRRNTPRPNITQNDRRTDQGQNPQGLVSRVKFNRHTGPMEVPRLSEYNFNVDVPNIISAISKIRDTRWPRPVLSDPSQRNPNLVCEFHGTHGHRTEDYRYLREEVAQLLSKGHLRELLSYRAKN</sequence>
<name>A0A1S4C505_TOBAC</name>
<dbReference type="AlphaFoldDB" id="A0A1S4C505"/>
<evidence type="ECO:0000256" key="1">
    <source>
        <dbReference type="SAM" id="MobiDB-lite"/>
    </source>
</evidence>
<feature type="compositionally biased region" description="Low complexity" evidence="1">
    <location>
        <begin position="12"/>
        <end position="32"/>
    </location>
</feature>
<dbReference type="PaxDb" id="4097-A0A1S4C505"/>
<dbReference type="RefSeq" id="XP_016496153.1">
    <property type="nucleotide sequence ID" value="XM_016640667.1"/>
</dbReference>